<accession>A0ACC4AYP2</accession>
<proteinExistence type="predicted"/>
<organism evidence="1 2">
    <name type="scientific">Populus alba</name>
    <name type="common">White poplar</name>
    <dbReference type="NCBI Taxonomy" id="43335"/>
    <lineage>
        <taxon>Eukaryota</taxon>
        <taxon>Viridiplantae</taxon>
        <taxon>Streptophyta</taxon>
        <taxon>Embryophyta</taxon>
        <taxon>Tracheophyta</taxon>
        <taxon>Spermatophyta</taxon>
        <taxon>Magnoliopsida</taxon>
        <taxon>eudicotyledons</taxon>
        <taxon>Gunneridae</taxon>
        <taxon>Pentapetalae</taxon>
        <taxon>rosids</taxon>
        <taxon>fabids</taxon>
        <taxon>Malpighiales</taxon>
        <taxon>Salicaceae</taxon>
        <taxon>Saliceae</taxon>
        <taxon>Populus</taxon>
    </lineage>
</organism>
<sequence>MEKLSAGNSQNNQNWGWNRNSDPCISNVNFNGTWKRVDCLKSQNVKKIVLDKFNLTGTFDVASICTAKFLVFLSLKENNISAFMPKEIGNCGRLRHLYVSGNRFAGLLTFFAENNQLNREIPYFDFSYLKDFNVANKQLLASGPIPDVQRQVWGKQLLRES</sequence>
<name>A0ACC4AYP2_POPAL</name>
<dbReference type="Proteomes" id="UP000309997">
    <property type="component" value="Unassembled WGS sequence"/>
</dbReference>
<evidence type="ECO:0000313" key="2">
    <source>
        <dbReference type="Proteomes" id="UP000309997"/>
    </source>
</evidence>
<reference evidence="1 2" key="1">
    <citation type="journal article" date="2024" name="Plant Biotechnol. J.">
        <title>Genome and CRISPR/Cas9 system of a widespread forest tree (Populus alba) in the world.</title>
        <authorList>
            <person name="Liu Y.J."/>
            <person name="Jiang P.F."/>
            <person name="Han X.M."/>
            <person name="Li X.Y."/>
            <person name="Wang H.M."/>
            <person name="Wang Y.J."/>
            <person name="Wang X.X."/>
            <person name="Zeng Q.Y."/>
        </authorList>
    </citation>
    <scope>NUCLEOTIDE SEQUENCE [LARGE SCALE GENOMIC DNA]</scope>
    <source>
        <strain evidence="2">cv. PAL-ZL1</strain>
    </source>
</reference>
<gene>
    <name evidence="1" type="ORF">D5086_028320</name>
</gene>
<comment type="caution">
    <text evidence="1">The sequence shown here is derived from an EMBL/GenBank/DDBJ whole genome shotgun (WGS) entry which is preliminary data.</text>
</comment>
<keyword evidence="2" id="KW-1185">Reference proteome</keyword>
<protein>
    <submittedName>
        <fullName evidence="1">Uncharacterized protein</fullName>
    </submittedName>
</protein>
<dbReference type="EMBL" id="RCHU02000015">
    <property type="protein sequence ID" value="KAL3571071.1"/>
    <property type="molecule type" value="Genomic_DNA"/>
</dbReference>
<evidence type="ECO:0000313" key="1">
    <source>
        <dbReference type="EMBL" id="KAL3571071.1"/>
    </source>
</evidence>